<keyword evidence="9" id="KW-1185">Reference proteome</keyword>
<evidence type="ECO:0000313" key="8">
    <source>
        <dbReference type="EMBL" id="TQF01284.1"/>
    </source>
</evidence>
<evidence type="ECO:0000256" key="5">
    <source>
        <dbReference type="PIRSR" id="PIRSR000190-2"/>
    </source>
</evidence>
<keyword evidence="4 8" id="KW-0560">Oxidoreductase</keyword>
<dbReference type="InterPro" id="IPR000659">
    <property type="entry name" value="Pyridox_Oxase"/>
</dbReference>
<dbReference type="RefSeq" id="WP_141632018.1">
    <property type="nucleotide sequence ID" value="NZ_VIGB01000003.1"/>
</dbReference>
<dbReference type="PANTHER" id="PTHR10851">
    <property type="entry name" value="PYRIDOXINE-5-PHOSPHATE OXIDASE"/>
    <property type="match status" value="1"/>
</dbReference>
<dbReference type="Pfam" id="PF10590">
    <property type="entry name" value="PNP_phzG_C"/>
    <property type="match status" value="1"/>
</dbReference>
<evidence type="ECO:0000256" key="3">
    <source>
        <dbReference type="ARBA" id="ARBA00022643"/>
    </source>
</evidence>
<dbReference type="InterPro" id="IPR012349">
    <property type="entry name" value="Split_barrel_FMN-bd"/>
</dbReference>
<accession>A0A540VYU2</accession>
<comment type="cofactor">
    <cofactor evidence="5">
        <name>FMN</name>
        <dbReference type="ChEBI" id="CHEBI:58210"/>
    </cofactor>
    <text evidence="5">Binds 1 FMN per subunit.</text>
</comment>
<dbReference type="Proteomes" id="UP000319103">
    <property type="component" value="Unassembled WGS sequence"/>
</dbReference>
<evidence type="ECO:0000256" key="4">
    <source>
        <dbReference type="ARBA" id="ARBA00023002"/>
    </source>
</evidence>
<proteinExistence type="inferred from homology"/>
<feature type="binding site" evidence="5">
    <location>
        <begin position="155"/>
        <end position="156"/>
    </location>
    <ligand>
        <name>FMN</name>
        <dbReference type="ChEBI" id="CHEBI:58210"/>
    </ligand>
</feature>
<dbReference type="SUPFAM" id="SSF50475">
    <property type="entry name" value="FMN-binding split barrel"/>
    <property type="match status" value="1"/>
</dbReference>
<dbReference type="EC" id="1.4.3.5" evidence="8"/>
<name>A0A540VYU2_9ACTN</name>
<comment type="similarity">
    <text evidence="1">Belongs to the pyridoxamine 5'-phosphate oxidase family.</text>
</comment>
<feature type="binding site" evidence="5">
    <location>
        <position position="210"/>
    </location>
    <ligand>
        <name>FMN</name>
        <dbReference type="ChEBI" id="CHEBI:58210"/>
    </ligand>
</feature>
<dbReference type="InterPro" id="IPR019576">
    <property type="entry name" value="Pyridoxamine_oxidase_dimer_C"/>
</dbReference>
<reference evidence="8 9" key="1">
    <citation type="submission" date="2019-06" db="EMBL/GenBank/DDBJ databases">
        <title>Description of Kitasatospora acidophila sp. nov. isolated from pine grove soil, and reclassification of Streptomyces novaecaesareae to Kitasatospora novaeceasareae comb. nov.</title>
        <authorList>
            <person name="Kim M.J."/>
        </authorList>
    </citation>
    <scope>NUCLEOTIDE SEQUENCE [LARGE SCALE GENOMIC DNA]</scope>
    <source>
        <strain evidence="8 9">MMS16-CNU292</strain>
    </source>
</reference>
<comment type="caution">
    <text evidence="8">The sequence shown here is derived from an EMBL/GenBank/DDBJ whole genome shotgun (WGS) entry which is preliminary data.</text>
</comment>
<feature type="binding site" evidence="5">
    <location>
        <position position="98"/>
    </location>
    <ligand>
        <name>FMN</name>
        <dbReference type="ChEBI" id="CHEBI:58210"/>
    </ligand>
</feature>
<dbReference type="PANTHER" id="PTHR10851:SF0">
    <property type="entry name" value="PYRIDOXINE-5'-PHOSPHATE OXIDASE"/>
    <property type="match status" value="1"/>
</dbReference>
<dbReference type="GO" id="GO:0004733">
    <property type="term" value="F:pyridoxamine phosphate oxidase activity"/>
    <property type="evidence" value="ECO:0007669"/>
    <property type="project" value="UniProtKB-EC"/>
</dbReference>
<evidence type="ECO:0000259" key="7">
    <source>
        <dbReference type="Pfam" id="PF10590"/>
    </source>
</evidence>
<protein>
    <submittedName>
        <fullName evidence="8">Pyridoxal 5'-phosphate synthase</fullName>
        <ecNumber evidence="8">1.4.3.5</ecNumber>
    </submittedName>
</protein>
<evidence type="ECO:0000256" key="1">
    <source>
        <dbReference type="ARBA" id="ARBA00007301"/>
    </source>
</evidence>
<sequence>MTESPDRRLAELRELLFARPAMARELPGFDPEAAPAGPVELFVDWLTGALRAEVPDAQVAVLGTTGLDGTPDARVVTLRELDPVAGVWSFHAGAGSPKGRQLAADPRAALTWYWPAQGRQVRMRGPVVTTPAERMAEVFRALSTKSRVAALVGRQSEPLAEPAEFRAARQDAERRLAEDPELLDPAYTEYGVRAEQVEFWQGSFDRQHVRLVYRRAGDAWTRELVWP</sequence>
<gene>
    <name evidence="8" type="ORF">E6W39_02330</name>
</gene>
<feature type="binding site" evidence="5">
    <location>
        <position position="120"/>
    </location>
    <ligand>
        <name>FMN</name>
        <dbReference type="ChEBI" id="CHEBI:58210"/>
    </ligand>
</feature>
<evidence type="ECO:0000313" key="9">
    <source>
        <dbReference type="Proteomes" id="UP000319103"/>
    </source>
</evidence>
<dbReference type="EMBL" id="VIGB01000003">
    <property type="protein sequence ID" value="TQF01284.1"/>
    <property type="molecule type" value="Genomic_DNA"/>
</dbReference>
<feature type="domain" description="Pyridoxine 5'-phosphate oxidase dimerisation C-terminal" evidence="7">
    <location>
        <begin position="190"/>
        <end position="227"/>
    </location>
</feature>
<evidence type="ECO:0000259" key="6">
    <source>
        <dbReference type="Pfam" id="PF01243"/>
    </source>
</evidence>
<dbReference type="AlphaFoldDB" id="A0A540VYU2"/>
<evidence type="ECO:0000256" key="2">
    <source>
        <dbReference type="ARBA" id="ARBA00022630"/>
    </source>
</evidence>
<dbReference type="GO" id="GO:0008615">
    <property type="term" value="P:pyridoxine biosynthetic process"/>
    <property type="evidence" value="ECO:0007669"/>
    <property type="project" value="InterPro"/>
</dbReference>
<dbReference type="Gene3D" id="2.30.110.10">
    <property type="entry name" value="Electron Transport, Fmn-binding Protein, Chain A"/>
    <property type="match status" value="1"/>
</dbReference>
<keyword evidence="2" id="KW-0285">Flavoprotein</keyword>
<keyword evidence="3 5" id="KW-0288">FMN</keyword>
<dbReference type="Pfam" id="PF01243">
    <property type="entry name" value="PNPOx_N"/>
    <property type="match status" value="1"/>
</dbReference>
<dbReference type="OrthoDB" id="9780392at2"/>
<dbReference type="GO" id="GO:0010181">
    <property type="term" value="F:FMN binding"/>
    <property type="evidence" value="ECO:0007669"/>
    <property type="project" value="InterPro"/>
</dbReference>
<feature type="domain" description="Pyridoxamine 5'-phosphate oxidase N-terminal" evidence="6">
    <location>
        <begin position="46"/>
        <end position="158"/>
    </location>
</feature>
<dbReference type="NCBIfam" id="NF004231">
    <property type="entry name" value="PRK05679.1"/>
    <property type="match status" value="1"/>
</dbReference>
<feature type="binding site" evidence="5">
    <location>
        <position position="200"/>
    </location>
    <ligand>
        <name>FMN</name>
        <dbReference type="ChEBI" id="CHEBI:58210"/>
    </ligand>
</feature>
<organism evidence="8 9">
    <name type="scientific">Kitasatospora acidiphila</name>
    <dbReference type="NCBI Taxonomy" id="2567942"/>
    <lineage>
        <taxon>Bacteria</taxon>
        <taxon>Bacillati</taxon>
        <taxon>Actinomycetota</taxon>
        <taxon>Actinomycetes</taxon>
        <taxon>Kitasatosporales</taxon>
        <taxon>Streptomycetaceae</taxon>
        <taxon>Kitasatospora</taxon>
    </lineage>
</organism>
<dbReference type="InterPro" id="IPR011576">
    <property type="entry name" value="Pyridox_Oxase_N"/>
</dbReference>
<dbReference type="PIRSF" id="PIRSF000190">
    <property type="entry name" value="Pyd_amn-ph_oxd"/>
    <property type="match status" value="1"/>
</dbReference>